<evidence type="ECO:0000259" key="1">
    <source>
        <dbReference type="Pfam" id="PF19044"/>
    </source>
</evidence>
<proteinExistence type="predicted"/>
<dbReference type="RefSeq" id="WP_014107019.1">
    <property type="nucleotide sequence ID" value="NC_016040.1"/>
</dbReference>
<sequence length="606" mass="66318">MIKLRTATSHYPTNALKNIFAPAALDFGPQQIRIADQWAKVYAIQAFPPAVEAGWLTAAANLPGVTLSLHALPEDPLTIVQELNRRMGQLAGQLAVSKGGPLQAQRLERQIQDAQMLLHQIDAEQQSVFRVGVFLVVTAPDSSTGERLARRLEASLAAQGMRARPLVFLQEEGLQAAGPWGLFPMALQGRAPQTWPVSTIASAWPFGSGGINHGAGIVLGHELDQHAVGELVLLDRWNPPPETGINNKNVNLLSPPGGGKTFAAIVMLLREWALGAKIYILDPEKREYQHVCHGVGGDWLNAGGGLTRINPFQPPAMKTMDEHAGLSPLAAHTQWLQTFLHLLMPGLTPMEQALLAGAVRETYEAAGIPMAVDPTTLPNTEWPHIAHLYAVCQRHAETQGQAEWKTLVALLQEAAVGALAPLWAGPSTVRVDATADFVVADLMDLQTAPHAVKRAQYFNVLGYFWNLIRRDKSERKILVADEAWMLIDPQNPDTLRFLKEVAKVIRGYNGSLMVATQNVFDFLAPAVQADGEPVLTSAAINLLLRQDQKNLDYLIHLFHLSDAEQDKLLNARRGEGLLIAGNQRTWIKVEGAPHEMAFMPPDRPDK</sequence>
<gene>
    <name evidence="2" type="primary">orfY41</name>
</gene>
<dbReference type="InterPro" id="IPR027417">
    <property type="entry name" value="P-loop_NTPase"/>
</dbReference>
<dbReference type="Gene3D" id="1.10.8.730">
    <property type="match status" value="1"/>
</dbReference>
<dbReference type="AlphaFoldDB" id="G5CJ79"/>
<feature type="domain" description="TraG P-loop" evidence="1">
    <location>
        <begin position="460"/>
        <end position="572"/>
    </location>
</feature>
<organism evidence="2">
    <name type="scientific">Sulfobacillus thermotolerans</name>
    <dbReference type="NCBI Taxonomy" id="338644"/>
    <lineage>
        <taxon>Bacteria</taxon>
        <taxon>Bacillati</taxon>
        <taxon>Bacillota</taxon>
        <taxon>Clostridia</taxon>
        <taxon>Eubacteriales</taxon>
        <taxon>Clostridiales Family XVII. Incertae Sedis</taxon>
        <taxon>Sulfobacillus</taxon>
    </lineage>
</organism>
<dbReference type="Gene3D" id="3.40.50.300">
    <property type="entry name" value="P-loop containing nucleotide triphosphate hydrolases"/>
    <property type="match status" value="1"/>
</dbReference>
<protein>
    <submittedName>
        <fullName evidence="2">VirB4-like type IV secretory system protein</fullName>
    </submittedName>
</protein>
<dbReference type="CDD" id="cd01127">
    <property type="entry name" value="TrwB_TraG_TraD_VirD4"/>
    <property type="match status" value="1"/>
</dbReference>
<geneLocation type="plasmid" evidence="2">
    <name>pY0017</name>
</geneLocation>
<dbReference type="PANTHER" id="PTHR30121">
    <property type="entry name" value="UNCHARACTERIZED PROTEIN YJGR-RELATED"/>
    <property type="match status" value="1"/>
</dbReference>
<dbReference type="SUPFAM" id="SSF52540">
    <property type="entry name" value="P-loop containing nucleoside triphosphate hydrolases"/>
    <property type="match status" value="1"/>
</dbReference>
<dbReference type="EMBL" id="JN119830">
    <property type="protein sequence ID" value="AEP14356.1"/>
    <property type="molecule type" value="Genomic_DNA"/>
</dbReference>
<reference evidence="2" key="1">
    <citation type="journal article" date="2011" name="Appl. Environ. Microbiol.">
        <title>Two Large, Related, Cryptic Plasmids from Geographically Distinct Isolates of Sulfobacillus thermotolerans.</title>
        <authorList>
            <person name="Deane S.M."/>
            <person name="Rawlings D.E."/>
        </authorList>
    </citation>
    <scope>NUCLEOTIDE SEQUENCE</scope>
    <source>
        <strain evidence="2">Y0017</strain>
        <plasmid evidence="2">pY0017</plasmid>
    </source>
</reference>
<dbReference type="InterPro" id="IPR043964">
    <property type="entry name" value="P-loop_TraG"/>
</dbReference>
<dbReference type="InterPro" id="IPR051162">
    <property type="entry name" value="T4SS_component"/>
</dbReference>
<accession>G5CJ79</accession>
<evidence type="ECO:0000313" key="2">
    <source>
        <dbReference type="EMBL" id="AEP14356.1"/>
    </source>
</evidence>
<dbReference type="Pfam" id="PF19044">
    <property type="entry name" value="P-loop_TraG"/>
    <property type="match status" value="1"/>
</dbReference>
<name>G5CJ79_9FIRM</name>
<dbReference type="PANTHER" id="PTHR30121:SF6">
    <property type="entry name" value="SLR6007 PROTEIN"/>
    <property type="match status" value="1"/>
</dbReference>
<keyword evidence="2" id="KW-0614">Plasmid</keyword>